<keyword evidence="2" id="KW-1185">Reference proteome</keyword>
<gene>
    <name evidence="1" type="ORF">F0562_032962</name>
</gene>
<dbReference type="EMBL" id="CM018042">
    <property type="protein sequence ID" value="KAA8532921.1"/>
    <property type="molecule type" value="Genomic_DNA"/>
</dbReference>
<accession>A0A5J5AV96</accession>
<proteinExistence type="predicted"/>
<evidence type="ECO:0000313" key="2">
    <source>
        <dbReference type="Proteomes" id="UP000325577"/>
    </source>
</evidence>
<protein>
    <submittedName>
        <fullName evidence="1">Uncharacterized protein</fullName>
    </submittedName>
</protein>
<dbReference type="Proteomes" id="UP000325577">
    <property type="component" value="Linkage Group LG19"/>
</dbReference>
<organism evidence="1 2">
    <name type="scientific">Nyssa sinensis</name>
    <dbReference type="NCBI Taxonomy" id="561372"/>
    <lineage>
        <taxon>Eukaryota</taxon>
        <taxon>Viridiplantae</taxon>
        <taxon>Streptophyta</taxon>
        <taxon>Embryophyta</taxon>
        <taxon>Tracheophyta</taxon>
        <taxon>Spermatophyta</taxon>
        <taxon>Magnoliopsida</taxon>
        <taxon>eudicotyledons</taxon>
        <taxon>Gunneridae</taxon>
        <taxon>Pentapetalae</taxon>
        <taxon>asterids</taxon>
        <taxon>Cornales</taxon>
        <taxon>Nyssaceae</taxon>
        <taxon>Nyssa</taxon>
    </lineage>
</organism>
<evidence type="ECO:0000313" key="1">
    <source>
        <dbReference type="EMBL" id="KAA8532921.1"/>
    </source>
</evidence>
<reference evidence="1 2" key="1">
    <citation type="submission" date="2019-09" db="EMBL/GenBank/DDBJ databases">
        <title>A chromosome-level genome assembly of the Chinese tupelo Nyssa sinensis.</title>
        <authorList>
            <person name="Yang X."/>
            <person name="Kang M."/>
            <person name="Yang Y."/>
            <person name="Xiong H."/>
            <person name="Wang M."/>
            <person name="Zhang Z."/>
            <person name="Wang Z."/>
            <person name="Wu H."/>
            <person name="Ma T."/>
            <person name="Liu J."/>
            <person name="Xi Z."/>
        </authorList>
    </citation>
    <scope>NUCLEOTIDE SEQUENCE [LARGE SCALE GENOMIC DNA]</scope>
    <source>
        <strain evidence="1">J267</strain>
        <tissue evidence="1">Leaf</tissue>
    </source>
</reference>
<dbReference type="AlphaFoldDB" id="A0A5J5AV96"/>
<sequence>MGFALDDIGAASDAGGSEDVCGIHSGESSTHFSRSHWISHLNKPSLESRQREPKLVKIRPSFLQRSAGVSVPSSLVRVVPTSCDSHQSSLGRPVMLATLKSCLGLTVMRSDSRQPVLVAISF</sequence>
<name>A0A5J5AV96_9ASTE</name>